<dbReference type="OrthoDB" id="5358884at2759"/>
<gene>
    <name evidence="3" type="ORF">Micbo1qcDRAFT_237129</name>
</gene>
<keyword evidence="2" id="KW-1133">Transmembrane helix</keyword>
<protein>
    <recommendedName>
        <fullName evidence="5">Apple domain-containing protein</fullName>
    </recommendedName>
</protein>
<dbReference type="EMBL" id="KQ964270">
    <property type="protein sequence ID" value="KXJ86202.1"/>
    <property type="molecule type" value="Genomic_DNA"/>
</dbReference>
<evidence type="ECO:0000313" key="3">
    <source>
        <dbReference type="EMBL" id="KXJ86202.1"/>
    </source>
</evidence>
<evidence type="ECO:0000256" key="2">
    <source>
        <dbReference type="SAM" id="Phobius"/>
    </source>
</evidence>
<feature type="region of interest" description="Disordered" evidence="1">
    <location>
        <begin position="1"/>
        <end position="38"/>
    </location>
</feature>
<keyword evidence="2" id="KW-0472">Membrane</keyword>
<name>A0A136IML2_9PEZI</name>
<accession>A0A136IML2</accession>
<reference evidence="4" key="1">
    <citation type="submission" date="2016-02" db="EMBL/GenBank/DDBJ databases">
        <title>Draft genome sequence of Microdochium bolleyi, a fungal endophyte of beachgrass.</title>
        <authorList>
            <consortium name="DOE Joint Genome Institute"/>
            <person name="David A.S."/>
            <person name="May G."/>
            <person name="Haridas S."/>
            <person name="Lim J."/>
            <person name="Wang M."/>
            <person name="Labutti K."/>
            <person name="Lipzen A."/>
            <person name="Barry K."/>
            <person name="Grigoriev I.V."/>
        </authorList>
    </citation>
    <scope>NUCLEOTIDE SEQUENCE [LARGE SCALE GENOMIC DNA]</scope>
    <source>
        <strain evidence="4">J235TASD1</strain>
    </source>
</reference>
<evidence type="ECO:0000256" key="1">
    <source>
        <dbReference type="SAM" id="MobiDB-lite"/>
    </source>
</evidence>
<dbReference type="AlphaFoldDB" id="A0A136IML2"/>
<keyword evidence="2" id="KW-0812">Transmembrane</keyword>
<organism evidence="3 4">
    <name type="scientific">Microdochium bolleyi</name>
    <dbReference type="NCBI Taxonomy" id="196109"/>
    <lineage>
        <taxon>Eukaryota</taxon>
        <taxon>Fungi</taxon>
        <taxon>Dikarya</taxon>
        <taxon>Ascomycota</taxon>
        <taxon>Pezizomycotina</taxon>
        <taxon>Sordariomycetes</taxon>
        <taxon>Xylariomycetidae</taxon>
        <taxon>Xylariales</taxon>
        <taxon>Microdochiaceae</taxon>
        <taxon>Microdochium</taxon>
    </lineage>
</organism>
<dbReference type="InParanoid" id="A0A136IML2"/>
<dbReference type="Proteomes" id="UP000070501">
    <property type="component" value="Unassembled WGS sequence"/>
</dbReference>
<sequence>MPPRYDEAPEAVPHTYPEVHYPPTAPETVVSGGGPASPGGLYKPEHAPFYTGYPSSPSYSHNVPPSATFGYDQGSSYGPGTAGTRNSGKPGRQLFGCQFIVFVLSAIVAILSIAVIGLAAGTGIATNKASRAESELASVSAALAQATAPPDPSDFSKIDKGCSKNAGAVTGTTYTSAFFGKTSYKIYCNANAPNPPVMNLFVGNFDDCIDACASWSEFAPKIANNTSANNNATCAGVSFIPLWTNRTIAIDGFAPGNCYLKPGPLNRTSLLSPNIGGDAVHAALLVNDQ</sequence>
<keyword evidence="4" id="KW-1185">Reference proteome</keyword>
<evidence type="ECO:0008006" key="5">
    <source>
        <dbReference type="Google" id="ProtNLM"/>
    </source>
</evidence>
<feature type="transmembrane region" description="Helical" evidence="2">
    <location>
        <begin position="99"/>
        <end position="121"/>
    </location>
</feature>
<evidence type="ECO:0000313" key="4">
    <source>
        <dbReference type="Proteomes" id="UP000070501"/>
    </source>
</evidence>
<proteinExistence type="predicted"/>